<feature type="active site" description="Proton donor" evidence="15">
    <location>
        <position position="262"/>
    </location>
</feature>
<dbReference type="SUPFAM" id="SSF54637">
    <property type="entry name" value="Thioesterase/thiol ester dehydrase-isomerase"/>
    <property type="match status" value="1"/>
</dbReference>
<keyword evidence="8 15" id="KW-0479">Metal-binding</keyword>
<dbReference type="HAMAP" id="MF_00406">
    <property type="entry name" value="FabZ"/>
    <property type="match status" value="1"/>
</dbReference>
<dbReference type="GO" id="GO:0005737">
    <property type="term" value="C:cytoplasm"/>
    <property type="evidence" value="ECO:0007669"/>
    <property type="project" value="UniProtKB-SubCell"/>
</dbReference>
<dbReference type="AlphaFoldDB" id="A0A410P2V4"/>
<dbReference type="InterPro" id="IPR013114">
    <property type="entry name" value="FabA_FabZ"/>
</dbReference>
<proteinExistence type="inferred from homology"/>
<dbReference type="FunFam" id="3.10.129.10:FF:000001">
    <property type="entry name" value="3-hydroxyacyl-[acyl-carrier-protein] dehydratase FabZ"/>
    <property type="match status" value="1"/>
</dbReference>
<dbReference type="CDD" id="cd01288">
    <property type="entry name" value="FabZ"/>
    <property type="match status" value="1"/>
</dbReference>
<dbReference type="GO" id="GO:0016020">
    <property type="term" value="C:membrane"/>
    <property type="evidence" value="ECO:0007669"/>
    <property type="project" value="GOC"/>
</dbReference>
<dbReference type="GO" id="GO:0006633">
    <property type="term" value="P:fatty acid biosynthetic process"/>
    <property type="evidence" value="ECO:0007669"/>
    <property type="project" value="UniProtKB-UniRule"/>
</dbReference>
<dbReference type="HAMAP" id="MF_00388">
    <property type="entry name" value="LpxC"/>
    <property type="match status" value="1"/>
</dbReference>
<sequence length="436" mass="47834">MQKTIKEEILLRGKGIHTGEDVELRMRPLGPDMGVIFQRVDLPEKPMARADIQAALAAKKQSRRTAIGCAGAEIQTIEHLMAVFSCLGIDNVLVEINGPEVPGMDGSALKFVEAVKKAGVTEQGAPRRTFKVTAPLFVEGETSAIAVFPSSDFRISYTLSYSHPVLGDRFLDLKIDAGVFEKEIAPARTFCLQEEAQELMKSGMGKGANYENTLVVSKNGVIKNTLRFGDEFIRHKMLDLIGDLALLGMPMKGHVIAIKSGHTMNLRLAQKMKDQLDKQYVAAIKAAECAPREAQVDIGTIMKILPHRYPFLLVDRVISMEEGRRAVGIKNVTVNDYFFEGHFPGRPVMPGVLIVEAMAQVGGVLMLSPAENRGKLAFFMAANNVKFRKPVIPGDQLRIEVVVGKLRSRTGQVATQAFVDGEMVAEAELMFALVEK</sequence>
<comment type="function">
    <text evidence="14 16">Involved in unsaturated fatty acids biosynthesis. Catalyzes the dehydration of short chain beta-hydroxyacyl-ACPs and long chain saturated and unsaturated beta-hydroxyacyl-ACPs.</text>
</comment>
<dbReference type="EMBL" id="CP019384">
    <property type="protein sequence ID" value="QAT16354.1"/>
    <property type="molecule type" value="Genomic_DNA"/>
</dbReference>
<dbReference type="Proteomes" id="UP000287243">
    <property type="component" value="Chromosome"/>
</dbReference>
<evidence type="ECO:0000256" key="14">
    <source>
        <dbReference type="ARBA" id="ARBA00025049"/>
    </source>
</evidence>
<dbReference type="InterPro" id="IPR004463">
    <property type="entry name" value="UDP-acyl_GlcNac_deAcase"/>
</dbReference>
<dbReference type="InterPro" id="IPR020568">
    <property type="entry name" value="Ribosomal_Su5_D2-typ_SF"/>
</dbReference>
<comment type="similarity">
    <text evidence="15">Belongs to the LpxC family.</text>
</comment>
<evidence type="ECO:0000256" key="4">
    <source>
        <dbReference type="ARBA" id="ARBA00005002"/>
    </source>
</evidence>
<dbReference type="NCBIfam" id="NF009667">
    <property type="entry name" value="PRK13188.1"/>
    <property type="match status" value="1"/>
</dbReference>
<keyword evidence="7 15" id="KW-0441">Lipid A biosynthesis</keyword>
<dbReference type="InterPro" id="IPR029069">
    <property type="entry name" value="HotDog_dom_sf"/>
</dbReference>
<feature type="binding site" evidence="15">
    <location>
        <position position="239"/>
    </location>
    <ligand>
        <name>Zn(2+)</name>
        <dbReference type="ChEBI" id="CHEBI:29105"/>
    </ligand>
</feature>
<feature type="binding site" evidence="15">
    <location>
        <position position="79"/>
    </location>
    <ligand>
        <name>Zn(2+)</name>
        <dbReference type="ChEBI" id="CHEBI:29105"/>
    </ligand>
</feature>
<evidence type="ECO:0000256" key="9">
    <source>
        <dbReference type="ARBA" id="ARBA00022801"/>
    </source>
</evidence>
<accession>A0A410P2V4</accession>
<dbReference type="InterPro" id="IPR010084">
    <property type="entry name" value="FabZ"/>
</dbReference>
<evidence type="ECO:0000256" key="12">
    <source>
        <dbReference type="ARBA" id="ARBA00023239"/>
    </source>
</evidence>
<comment type="cofactor">
    <cofactor evidence="1 15">
        <name>Zn(2+)</name>
        <dbReference type="ChEBI" id="CHEBI:29105"/>
    </cofactor>
</comment>
<evidence type="ECO:0000256" key="16">
    <source>
        <dbReference type="HAMAP-Rule" id="MF_00406"/>
    </source>
</evidence>
<comment type="catalytic activity">
    <reaction evidence="13 15">
        <text>a UDP-3-O-[(3R)-3-hydroxyacyl]-N-acetyl-alpha-D-glucosamine + H2O = a UDP-3-O-[(3R)-3-hydroxyacyl]-alpha-D-glucosamine + acetate</text>
        <dbReference type="Rhea" id="RHEA:67816"/>
        <dbReference type="ChEBI" id="CHEBI:15377"/>
        <dbReference type="ChEBI" id="CHEBI:30089"/>
        <dbReference type="ChEBI" id="CHEBI:137740"/>
        <dbReference type="ChEBI" id="CHEBI:173225"/>
        <dbReference type="EC" id="3.5.1.108"/>
    </reaction>
</comment>
<dbReference type="Gene3D" id="3.30.1700.10">
    <property type="entry name" value="lpxc deacetylase, domain 2"/>
    <property type="match status" value="1"/>
</dbReference>
<keyword evidence="9 15" id="KW-0378">Hydrolase</keyword>
<feature type="active site" evidence="16">
    <location>
        <position position="342"/>
    </location>
</feature>
<comment type="catalytic activity">
    <reaction evidence="16">
        <text>a (3R)-hydroxyacyl-[ACP] = a (2E)-enoyl-[ACP] + H2O</text>
        <dbReference type="Rhea" id="RHEA:13097"/>
        <dbReference type="Rhea" id="RHEA-COMP:9925"/>
        <dbReference type="Rhea" id="RHEA-COMP:9945"/>
        <dbReference type="ChEBI" id="CHEBI:15377"/>
        <dbReference type="ChEBI" id="CHEBI:78784"/>
        <dbReference type="ChEBI" id="CHEBI:78827"/>
        <dbReference type="EC" id="4.2.1.59"/>
    </reaction>
</comment>
<evidence type="ECO:0000256" key="6">
    <source>
        <dbReference type="ARBA" id="ARBA00022516"/>
    </source>
</evidence>
<dbReference type="RefSeq" id="WP_128698990.1">
    <property type="nucleotide sequence ID" value="NZ_CP019384.1"/>
</dbReference>
<keyword evidence="5 16" id="KW-0963">Cytoplasm</keyword>
<evidence type="ECO:0000256" key="15">
    <source>
        <dbReference type="HAMAP-Rule" id="MF_00388"/>
    </source>
</evidence>
<dbReference type="NCBIfam" id="TIGR01750">
    <property type="entry name" value="fabZ"/>
    <property type="match status" value="1"/>
</dbReference>
<dbReference type="KEGG" id="vai:BU251_00680"/>
<evidence type="ECO:0000256" key="10">
    <source>
        <dbReference type="ARBA" id="ARBA00022833"/>
    </source>
</evidence>
<keyword evidence="18" id="KW-1185">Reference proteome</keyword>
<dbReference type="Pfam" id="PF07977">
    <property type="entry name" value="FabA"/>
    <property type="match status" value="1"/>
</dbReference>
<evidence type="ECO:0000313" key="17">
    <source>
        <dbReference type="EMBL" id="QAT16354.1"/>
    </source>
</evidence>
<dbReference type="GO" id="GO:0019171">
    <property type="term" value="F:(3R)-hydroxyacyl-[acyl-carrier-protein] dehydratase activity"/>
    <property type="evidence" value="ECO:0007669"/>
    <property type="project" value="UniProtKB-EC"/>
</dbReference>
<dbReference type="Gene3D" id="3.10.129.10">
    <property type="entry name" value="Hotdog Thioesterase"/>
    <property type="match status" value="1"/>
</dbReference>
<evidence type="ECO:0000256" key="11">
    <source>
        <dbReference type="ARBA" id="ARBA00023098"/>
    </source>
</evidence>
<name>A0A410P2V4_VELA1</name>
<dbReference type="InterPro" id="IPR011334">
    <property type="entry name" value="UDP-acyl_GlcNac_deAcase_C"/>
</dbReference>
<dbReference type="PANTHER" id="PTHR33694:SF1">
    <property type="entry name" value="UDP-3-O-ACYL-N-ACETYLGLUCOSAMINE DEACETYLASE 1, MITOCHONDRIAL-RELATED"/>
    <property type="match status" value="1"/>
</dbReference>
<feature type="binding site" evidence="15">
    <location>
        <position position="235"/>
    </location>
    <ligand>
        <name>Zn(2+)</name>
        <dbReference type="ChEBI" id="CHEBI:29105"/>
    </ligand>
</feature>
<keyword evidence="12 16" id="KW-0456">Lyase</keyword>
<evidence type="ECO:0000256" key="13">
    <source>
        <dbReference type="ARBA" id="ARBA00024535"/>
    </source>
</evidence>
<dbReference type="NCBIfam" id="TIGR00325">
    <property type="entry name" value="lpxC"/>
    <property type="match status" value="1"/>
</dbReference>
<comment type="function">
    <text evidence="2 15">Catalyzes the hydrolysis of UDP-3-O-myristoyl-N-acetylglucosamine to form UDP-3-O-myristoylglucosamine and acetate, the committed step in lipid A biosynthesis.</text>
</comment>
<evidence type="ECO:0000313" key="18">
    <source>
        <dbReference type="Proteomes" id="UP000287243"/>
    </source>
</evidence>
<keyword evidence="10 15" id="KW-0862">Zinc</keyword>
<dbReference type="PANTHER" id="PTHR33694">
    <property type="entry name" value="UDP-3-O-ACYL-N-ACETYLGLUCOSAMINE DEACETYLASE 1, MITOCHONDRIAL-RELATED"/>
    <property type="match status" value="1"/>
</dbReference>
<dbReference type="GO" id="GO:0009245">
    <property type="term" value="P:lipid A biosynthetic process"/>
    <property type="evidence" value="ECO:0007669"/>
    <property type="project" value="UniProtKB-UniRule"/>
</dbReference>
<keyword evidence="11 15" id="KW-0443">Lipid metabolism</keyword>
<dbReference type="GO" id="GO:0046872">
    <property type="term" value="F:metal ion binding"/>
    <property type="evidence" value="ECO:0007669"/>
    <property type="project" value="UniProtKB-KW"/>
</dbReference>
<dbReference type="UniPathway" id="UPA00359">
    <property type="reaction ID" value="UER00478"/>
</dbReference>
<evidence type="ECO:0000256" key="1">
    <source>
        <dbReference type="ARBA" id="ARBA00001947"/>
    </source>
</evidence>
<reference evidence="17 18" key="1">
    <citation type="submission" date="2017-01" db="EMBL/GenBank/DDBJ databases">
        <title>First insights into the biology of 'candidatus Vampirococcus archaeovorus'.</title>
        <authorList>
            <person name="Kizina J."/>
            <person name="Jordan S."/>
            <person name="Stueber K."/>
            <person name="Reinhardt R."/>
            <person name="Harder J."/>
        </authorList>
    </citation>
    <scope>NUCLEOTIDE SEQUENCE [LARGE SCALE GENOMIC DNA]</scope>
    <source>
        <strain evidence="17 18">LiM</strain>
    </source>
</reference>
<dbReference type="OrthoDB" id="9772788at2"/>
<dbReference type="Gene3D" id="3.30.230.20">
    <property type="entry name" value="lpxc deacetylase, domain 1"/>
    <property type="match status" value="1"/>
</dbReference>
<dbReference type="Pfam" id="PF03331">
    <property type="entry name" value="LpxC"/>
    <property type="match status" value="1"/>
</dbReference>
<dbReference type="EC" id="4.2.1.59" evidence="16"/>
<dbReference type="EC" id="3.5.1.108" evidence="15"/>
<keyword evidence="6 15" id="KW-0444">Lipid biosynthesis</keyword>
<organism evidence="17 18">
    <name type="scientific">Velamenicoccus archaeovorus</name>
    <dbReference type="NCBI Taxonomy" id="1930593"/>
    <lineage>
        <taxon>Bacteria</taxon>
        <taxon>Pseudomonadati</taxon>
        <taxon>Candidatus Omnitrophota</taxon>
        <taxon>Candidatus Velamenicoccus</taxon>
    </lineage>
</organism>
<gene>
    <name evidence="15" type="primary">lpxC</name>
    <name evidence="16" type="synonym">fabZ</name>
    <name evidence="17" type="ORF">BU251_00680</name>
</gene>
<evidence type="ECO:0000256" key="2">
    <source>
        <dbReference type="ARBA" id="ARBA00002923"/>
    </source>
</evidence>
<dbReference type="InterPro" id="IPR015870">
    <property type="entry name" value="UDP-acyl_N-AcGlcN_deAcase_N"/>
</dbReference>
<comment type="pathway">
    <text evidence="4 15">Glycolipid biosynthesis; lipid IV(A) biosynthesis; lipid IV(A) from (3R)-3-hydroxytetradecanoyl-[acyl-carrier-protein] and UDP-N-acetyl-alpha-D-glucosamine: step 2/6.</text>
</comment>
<evidence type="ECO:0000256" key="8">
    <source>
        <dbReference type="ARBA" id="ARBA00022723"/>
    </source>
</evidence>
<dbReference type="SUPFAM" id="SSF54211">
    <property type="entry name" value="Ribosomal protein S5 domain 2-like"/>
    <property type="match status" value="2"/>
</dbReference>
<comment type="similarity">
    <text evidence="16">Belongs to the thioester dehydratase family. FabZ subfamily.</text>
</comment>
<evidence type="ECO:0000256" key="5">
    <source>
        <dbReference type="ARBA" id="ARBA00022490"/>
    </source>
</evidence>
<comment type="subcellular location">
    <subcellularLocation>
        <location evidence="3 16">Cytoplasm</location>
    </subcellularLocation>
</comment>
<evidence type="ECO:0000256" key="7">
    <source>
        <dbReference type="ARBA" id="ARBA00022556"/>
    </source>
</evidence>
<evidence type="ECO:0000256" key="3">
    <source>
        <dbReference type="ARBA" id="ARBA00004496"/>
    </source>
</evidence>
<dbReference type="GO" id="GO:0103117">
    <property type="term" value="F:UDP-3-O-acyl-N-acetylglucosamine deacetylase activity"/>
    <property type="evidence" value="ECO:0007669"/>
    <property type="project" value="UniProtKB-UniRule"/>
</dbReference>
<protein>
    <recommendedName>
        <fullName evidence="15 16">Multifunctional fusion protein</fullName>
    </recommendedName>
    <domain>
        <recommendedName>
            <fullName evidence="16">3-hydroxyacyl-[acyl-carrier-protein] dehydratase FabZ</fullName>
            <ecNumber evidence="16">4.2.1.59</ecNumber>
        </recommendedName>
        <alternativeName>
            <fullName evidence="16">(3R)-hydroxymyristoyl-[acyl-carrier-protein] dehydratase</fullName>
        </alternativeName>
        <alternativeName>
            <fullName evidence="16">Beta-hydroxyacyl-ACP dehydratase</fullName>
            <shortName evidence="16">(3R)-hydroxymyristoyl-ACP dehydrase</shortName>
        </alternativeName>
    </domain>
    <domain>
        <recommendedName>
            <fullName evidence="15">UDP-3-O-acyl-N-acetylglucosamine deacetylase</fullName>
            <shortName evidence="15">UDP-3-O-acyl-GlcNAc deacetylase</shortName>
            <ecNumber evidence="15">3.5.1.108</ecNumber>
        </recommendedName>
        <alternativeName>
            <fullName evidence="15">UDP-3-O-[R-3-hydroxymyristoyl]-N-acetylglucosamine deacetylase</fullName>
        </alternativeName>
    </domain>
</protein>
<dbReference type="NCBIfam" id="NF000582">
    <property type="entry name" value="PRK00006.1"/>
    <property type="match status" value="1"/>
</dbReference>